<dbReference type="Proteomes" id="UP001295740">
    <property type="component" value="Unassembled WGS sequence"/>
</dbReference>
<comment type="caution">
    <text evidence="2">The sequence shown here is derived from an EMBL/GenBank/DDBJ whole genome shotgun (WGS) entry which is preliminary data.</text>
</comment>
<feature type="chain" id="PRO_5042576454" evidence="1">
    <location>
        <begin position="18"/>
        <end position="113"/>
    </location>
</feature>
<organism evidence="2 3">
    <name type="scientific">Anthostomella pinea</name>
    <dbReference type="NCBI Taxonomy" id="933095"/>
    <lineage>
        <taxon>Eukaryota</taxon>
        <taxon>Fungi</taxon>
        <taxon>Dikarya</taxon>
        <taxon>Ascomycota</taxon>
        <taxon>Pezizomycotina</taxon>
        <taxon>Sordariomycetes</taxon>
        <taxon>Xylariomycetidae</taxon>
        <taxon>Xylariales</taxon>
        <taxon>Xylariaceae</taxon>
        <taxon>Anthostomella</taxon>
    </lineage>
</organism>
<dbReference type="EMBL" id="CAUWAG010000008">
    <property type="protein sequence ID" value="CAJ2506150.1"/>
    <property type="molecule type" value="Genomic_DNA"/>
</dbReference>
<accession>A0AAI8YIM6</accession>
<evidence type="ECO:0000256" key="1">
    <source>
        <dbReference type="SAM" id="SignalP"/>
    </source>
</evidence>
<sequence>MRFTAAIATFLAGHALAGPTLHSAAVRTTASSDQDIIADAIRFAAVQPEASCSIIDCASVIGAAVCIAADISTDDIPGLVDCVSSGASGLCSCAGCVPGLGDFLTNNNICPSS</sequence>
<reference evidence="2" key="1">
    <citation type="submission" date="2023-10" db="EMBL/GenBank/DDBJ databases">
        <authorList>
            <person name="Hackl T."/>
        </authorList>
    </citation>
    <scope>NUCLEOTIDE SEQUENCE</scope>
</reference>
<proteinExistence type="predicted"/>
<feature type="signal peptide" evidence="1">
    <location>
        <begin position="1"/>
        <end position="17"/>
    </location>
</feature>
<protein>
    <submittedName>
        <fullName evidence="2">Uu.00g002800.m01.CDS01</fullName>
    </submittedName>
</protein>
<keyword evidence="1" id="KW-0732">Signal</keyword>
<evidence type="ECO:0000313" key="3">
    <source>
        <dbReference type="Proteomes" id="UP001295740"/>
    </source>
</evidence>
<evidence type="ECO:0000313" key="2">
    <source>
        <dbReference type="EMBL" id="CAJ2506150.1"/>
    </source>
</evidence>
<keyword evidence="3" id="KW-1185">Reference proteome</keyword>
<dbReference type="AlphaFoldDB" id="A0AAI8YIM6"/>
<gene>
    <name evidence="2" type="ORF">KHLLAP_LOCUS6618</name>
</gene>
<name>A0AAI8YIM6_9PEZI</name>